<dbReference type="Pfam" id="PF13646">
    <property type="entry name" value="HEAT_2"/>
    <property type="match status" value="1"/>
</dbReference>
<dbReference type="EMBL" id="JBHFNT010000158">
    <property type="protein sequence ID" value="MFB2836521.1"/>
    <property type="molecule type" value="Genomic_DNA"/>
</dbReference>
<dbReference type="RefSeq" id="WP_413278902.1">
    <property type="nucleotide sequence ID" value="NZ_JBHFNT010000158.1"/>
</dbReference>
<keyword evidence="1" id="KW-0042">Antenna complex</keyword>
<dbReference type="InterPro" id="IPR011989">
    <property type="entry name" value="ARM-like"/>
</dbReference>
<sequence length="322" mass="35476">MPKSQKLEQIQQTLNQLRDNPTSDSAIDSLRQALKSKYSIAVAQAAKIIGESSIHQLIPDLVTAFGRLMINPTQTDPGCTAKWRIVEALYKMEYSEETLFLQGIRHVQMEAVWGGKEDTATSLRSTSAMGLVRMNYPDILVELADLLADPYPSVRAAAAKAIAYNENPQGVPLLRLKVKIGDKDPQVLGECFAALLKLAPSQSLTLIASFLDAPEEPICETAALALGESRLHEANDILHSWWERTVSRELRRTGLLALALLRQDQALEFLLSLILEGKNPDAGDAVAALSIYRQDEVLWQRVCQAGSARGDVSLLQAIKDYQ</sequence>
<evidence type="ECO:0000256" key="2">
    <source>
        <dbReference type="ARBA" id="ARBA00022738"/>
    </source>
</evidence>
<comment type="caution">
    <text evidence="3">The sequence shown here is derived from an EMBL/GenBank/DDBJ whole genome shotgun (WGS) entry which is preliminary data.</text>
</comment>
<dbReference type="Proteomes" id="UP001576780">
    <property type="component" value="Unassembled WGS sequence"/>
</dbReference>
<reference evidence="3 4" key="1">
    <citation type="submission" date="2024-09" db="EMBL/GenBank/DDBJ databases">
        <title>Floridaenema gen nov. (Aerosakkonemataceae, Aerosakkonematales ord. nov., Cyanobacteria) from benthic tropical and subtropical fresh waters, with the description of four new species.</title>
        <authorList>
            <person name="Moretto J.A."/>
            <person name="Berthold D.E."/>
            <person name="Lefler F.W."/>
            <person name="Huang I.-S."/>
            <person name="Laughinghouse H. IV."/>
        </authorList>
    </citation>
    <scope>NUCLEOTIDE SEQUENCE [LARGE SCALE GENOMIC DNA]</scope>
    <source>
        <strain evidence="3 4">BLCC-F167</strain>
    </source>
</reference>
<dbReference type="SUPFAM" id="SSF48371">
    <property type="entry name" value="ARM repeat"/>
    <property type="match status" value="1"/>
</dbReference>
<name>A0ABV4WP78_9CYAN</name>
<evidence type="ECO:0000313" key="4">
    <source>
        <dbReference type="Proteomes" id="UP001576780"/>
    </source>
</evidence>
<accession>A0ABV4WP78</accession>
<evidence type="ECO:0000313" key="3">
    <source>
        <dbReference type="EMBL" id="MFB2836521.1"/>
    </source>
</evidence>
<keyword evidence="2" id="KW-0605">Phycobilisome</keyword>
<gene>
    <name evidence="3" type="ORF">ACE1CA_18470</name>
</gene>
<evidence type="ECO:0000256" key="1">
    <source>
        <dbReference type="ARBA" id="ARBA00022549"/>
    </source>
</evidence>
<organism evidence="3 4">
    <name type="scientific">Floridaenema evergladense BLCC-F167</name>
    <dbReference type="NCBI Taxonomy" id="3153639"/>
    <lineage>
        <taxon>Bacteria</taxon>
        <taxon>Bacillati</taxon>
        <taxon>Cyanobacteriota</taxon>
        <taxon>Cyanophyceae</taxon>
        <taxon>Oscillatoriophycideae</taxon>
        <taxon>Aerosakkonematales</taxon>
        <taxon>Aerosakkonemataceae</taxon>
        <taxon>Floridanema</taxon>
        <taxon>Floridanema evergladense</taxon>
    </lineage>
</organism>
<dbReference type="Gene3D" id="1.25.10.10">
    <property type="entry name" value="Leucine-rich Repeat Variant"/>
    <property type="match status" value="2"/>
</dbReference>
<dbReference type="InterPro" id="IPR016024">
    <property type="entry name" value="ARM-type_fold"/>
</dbReference>
<keyword evidence="4" id="KW-1185">Reference proteome</keyword>
<proteinExistence type="predicted"/>
<protein>
    <submittedName>
        <fullName evidence="3">HEAT repeat domain-containing protein</fullName>
    </submittedName>
</protein>